<comment type="caution">
    <text evidence="1">The sequence shown here is derived from an EMBL/GenBank/DDBJ whole genome shotgun (WGS) entry which is preliminary data.</text>
</comment>
<organism evidence="1 2">
    <name type="scientific">Eumeta variegata</name>
    <name type="common">Bagworm moth</name>
    <name type="synonym">Eumeta japonica</name>
    <dbReference type="NCBI Taxonomy" id="151549"/>
    <lineage>
        <taxon>Eukaryota</taxon>
        <taxon>Metazoa</taxon>
        <taxon>Ecdysozoa</taxon>
        <taxon>Arthropoda</taxon>
        <taxon>Hexapoda</taxon>
        <taxon>Insecta</taxon>
        <taxon>Pterygota</taxon>
        <taxon>Neoptera</taxon>
        <taxon>Endopterygota</taxon>
        <taxon>Lepidoptera</taxon>
        <taxon>Glossata</taxon>
        <taxon>Ditrysia</taxon>
        <taxon>Tineoidea</taxon>
        <taxon>Psychidae</taxon>
        <taxon>Oiketicinae</taxon>
        <taxon>Eumeta</taxon>
    </lineage>
</organism>
<sequence length="124" mass="14196">MIKKKQSWASKAVYFNVYTGDESWIYVYDPETKQQLTVWVFQDEPNPTKVIRAIIISDRDHPPGSGAGRHTRSSSTRCFRSTRRDCYSVKARITYSRRGSFSVGRAVVAACADIDGRYLHCVRL</sequence>
<dbReference type="AlphaFoldDB" id="A0A4C1WEC3"/>
<evidence type="ECO:0008006" key="3">
    <source>
        <dbReference type="Google" id="ProtNLM"/>
    </source>
</evidence>
<dbReference type="OrthoDB" id="10017160at2759"/>
<evidence type="ECO:0000313" key="2">
    <source>
        <dbReference type="Proteomes" id="UP000299102"/>
    </source>
</evidence>
<name>A0A4C1WEC3_EUMVA</name>
<keyword evidence="2" id="KW-1185">Reference proteome</keyword>
<protein>
    <recommendedName>
        <fullName evidence="3">Transposase</fullName>
    </recommendedName>
</protein>
<reference evidence="1 2" key="1">
    <citation type="journal article" date="2019" name="Commun. Biol.">
        <title>The bagworm genome reveals a unique fibroin gene that provides high tensile strength.</title>
        <authorList>
            <person name="Kono N."/>
            <person name="Nakamura H."/>
            <person name="Ohtoshi R."/>
            <person name="Tomita M."/>
            <person name="Numata K."/>
            <person name="Arakawa K."/>
        </authorList>
    </citation>
    <scope>NUCLEOTIDE SEQUENCE [LARGE SCALE GENOMIC DNA]</scope>
</reference>
<dbReference type="EMBL" id="BGZK01000531">
    <property type="protein sequence ID" value="GBP48822.1"/>
    <property type="molecule type" value="Genomic_DNA"/>
</dbReference>
<gene>
    <name evidence="1" type="ORF">EVAR_8430_1</name>
</gene>
<dbReference type="Proteomes" id="UP000299102">
    <property type="component" value="Unassembled WGS sequence"/>
</dbReference>
<accession>A0A4C1WEC3</accession>
<proteinExistence type="predicted"/>
<evidence type="ECO:0000313" key="1">
    <source>
        <dbReference type="EMBL" id="GBP48822.1"/>
    </source>
</evidence>